<reference evidence="1 2" key="1">
    <citation type="journal article" date="2019" name="Nat. Ecol. Evol.">
        <title>Megaphylogeny resolves global patterns of mushroom evolution.</title>
        <authorList>
            <person name="Varga T."/>
            <person name="Krizsan K."/>
            <person name="Foldi C."/>
            <person name="Dima B."/>
            <person name="Sanchez-Garcia M."/>
            <person name="Sanchez-Ramirez S."/>
            <person name="Szollosi G.J."/>
            <person name="Szarkandi J.G."/>
            <person name="Papp V."/>
            <person name="Albert L."/>
            <person name="Andreopoulos W."/>
            <person name="Angelini C."/>
            <person name="Antonin V."/>
            <person name="Barry K.W."/>
            <person name="Bougher N.L."/>
            <person name="Buchanan P."/>
            <person name="Buyck B."/>
            <person name="Bense V."/>
            <person name="Catcheside P."/>
            <person name="Chovatia M."/>
            <person name="Cooper J."/>
            <person name="Damon W."/>
            <person name="Desjardin D."/>
            <person name="Finy P."/>
            <person name="Geml J."/>
            <person name="Haridas S."/>
            <person name="Hughes K."/>
            <person name="Justo A."/>
            <person name="Karasinski D."/>
            <person name="Kautmanova I."/>
            <person name="Kiss B."/>
            <person name="Kocsube S."/>
            <person name="Kotiranta H."/>
            <person name="LaButti K.M."/>
            <person name="Lechner B.E."/>
            <person name="Liimatainen K."/>
            <person name="Lipzen A."/>
            <person name="Lukacs Z."/>
            <person name="Mihaltcheva S."/>
            <person name="Morgado L.N."/>
            <person name="Niskanen T."/>
            <person name="Noordeloos M.E."/>
            <person name="Ohm R.A."/>
            <person name="Ortiz-Santana B."/>
            <person name="Ovrebo C."/>
            <person name="Racz N."/>
            <person name="Riley R."/>
            <person name="Savchenko A."/>
            <person name="Shiryaev A."/>
            <person name="Soop K."/>
            <person name="Spirin V."/>
            <person name="Szebenyi C."/>
            <person name="Tomsovsky M."/>
            <person name="Tulloss R.E."/>
            <person name="Uehling J."/>
            <person name="Grigoriev I.V."/>
            <person name="Vagvolgyi C."/>
            <person name="Papp T."/>
            <person name="Martin F.M."/>
            <person name="Miettinen O."/>
            <person name="Hibbett D.S."/>
            <person name="Nagy L.G."/>
        </authorList>
    </citation>
    <scope>NUCLEOTIDE SEQUENCE [LARGE SCALE GENOMIC DNA]</scope>
    <source>
        <strain evidence="1 2">NL-1719</strain>
    </source>
</reference>
<dbReference type="EMBL" id="ML208419">
    <property type="protein sequence ID" value="TFK65989.1"/>
    <property type="molecule type" value="Genomic_DNA"/>
</dbReference>
<proteinExistence type="predicted"/>
<dbReference type="Proteomes" id="UP000308600">
    <property type="component" value="Unassembled WGS sequence"/>
</dbReference>
<protein>
    <submittedName>
        <fullName evidence="1">Uncharacterized protein</fullName>
    </submittedName>
</protein>
<gene>
    <name evidence="1" type="ORF">BDN72DRAFT_900227</name>
</gene>
<evidence type="ECO:0000313" key="1">
    <source>
        <dbReference type="EMBL" id="TFK65989.1"/>
    </source>
</evidence>
<accession>A0ACD3AL59</accession>
<name>A0ACD3AL59_9AGAR</name>
<organism evidence="1 2">
    <name type="scientific">Pluteus cervinus</name>
    <dbReference type="NCBI Taxonomy" id="181527"/>
    <lineage>
        <taxon>Eukaryota</taxon>
        <taxon>Fungi</taxon>
        <taxon>Dikarya</taxon>
        <taxon>Basidiomycota</taxon>
        <taxon>Agaricomycotina</taxon>
        <taxon>Agaricomycetes</taxon>
        <taxon>Agaricomycetidae</taxon>
        <taxon>Agaricales</taxon>
        <taxon>Pluteineae</taxon>
        <taxon>Pluteaceae</taxon>
        <taxon>Pluteus</taxon>
    </lineage>
</organism>
<sequence length="983" mass="110676">MDYDRNDALLHWLFRQTQGDAWFRPNEENISSGVALRINDSPEFRVFPYETPSLEPFEVAVSGLNPVVAIKVRSAAVHAALAEVAPEDKNIYVDANTRIQVLETMLLLPTAEKEQCAAFIRDERVLIVWSDSLDNIVPTCRDIEERLIRLLWRSRPGIGPTAVSVSGTGTTSVISDGGSVDSHALLPNPPSGGMSDLQAPVRGGTPTSQRQGQNRLSGSHTIDQEKKGKKKGWYNRNKSSHSLSPNDVEAGFRDEKDKQALASDTSSNLEKDMPFTEVRKVKLFAPIYNGLAAGLAMYFIGNGIKTLLEEWSLDGNYMHFVLLVLLPFLFCVSLFFTLQIVQNLTMAVGPIAHFHENSKYYSAVKPAASKVVDEALPHITIQMPVYKEGLAGVLAPSIESIKKAMQTYARQGGTSNIFINDDGMRAIPPATRDERLSYYSNHNIGWVARPRHEDDTDGFKRAGRFKKASNMNYGLALSLKLEKHLETLIAESSQGSHGRRHSTFVDQSRLSSEDGRHRDPSPIPSSLPNTSSSTPDYSLANSPQPPNAVANFTNTHPYYAREDLEEKALSMAIEELYEESGRRWRPWAANARSIRVGEIVLIVDSDTIVPEDCLRDAAREMKACENVAILQHESDVLQVAHHYFENGIAYFTRRINRCISISCANGEVAPFMGHNAFLRWRALQDAAFIDPADGKEKIWSESNVSEDFDMALRLMMRGYIVRWATYSQGGFKEGVSLSVDDELNRWQKYSYGCSELMFNPFIQWFRKGPISHIIHRFLWSNAPFHYKISMMAYMFSYYGIAASMTISIINYFLLGFQLHIDGLYMRSFEIWLAICVVFFGSGTVGYTLLEYRLGKKQLVSGFLENVMWIPFFFFFFGGLSIPITQAMLAHLFSYNITWSATVKEVERSNFFKEIPKIAKRFWFPMTVSFLLIVCIVVLSTSLVPFSLRIDGSAWGVIVPLAINSGCHILFPIVLNPWLMVFSY</sequence>
<keyword evidence="2" id="KW-1185">Reference proteome</keyword>
<evidence type="ECO:0000313" key="2">
    <source>
        <dbReference type="Proteomes" id="UP000308600"/>
    </source>
</evidence>